<dbReference type="AlphaFoldDB" id="A0A5K7XKQ6"/>
<keyword evidence="3" id="KW-1185">Reference proteome</keyword>
<reference evidence="3" key="1">
    <citation type="submission" date="2019-10" db="EMBL/GenBank/DDBJ databases">
        <title>Lacipirellula parvula gen. nov., sp. nov., representing a lineage of planctomycetes widespread in freshwater anoxic habitats, and description of the family Lacipirellulaceae.</title>
        <authorList>
            <person name="Dedysh S.N."/>
            <person name="Kulichevskaya I.S."/>
            <person name="Beletsky A.V."/>
            <person name="Rakitin A.L."/>
            <person name="Mardanov A.V."/>
            <person name="Ivanova A.A."/>
            <person name="Saltykova V.X."/>
            <person name="Rijpstra W.I.C."/>
            <person name="Sinninghe Damste J.S."/>
            <person name="Ravin N.V."/>
        </authorList>
    </citation>
    <scope>NUCLEOTIDE SEQUENCE [LARGE SCALE GENOMIC DNA]</scope>
    <source>
        <strain evidence="3">PX69</strain>
    </source>
</reference>
<dbReference type="PANTHER" id="PTHR30093:SF2">
    <property type="entry name" value="TYPE II SECRETION SYSTEM PROTEIN H"/>
    <property type="match status" value="1"/>
</dbReference>
<dbReference type="Pfam" id="PF07596">
    <property type="entry name" value="SBP_bac_10"/>
    <property type="match status" value="1"/>
</dbReference>
<dbReference type="NCBIfam" id="TIGR02532">
    <property type="entry name" value="IV_pilin_GFxxxE"/>
    <property type="match status" value="1"/>
</dbReference>
<protein>
    <recommendedName>
        <fullName evidence="1">DUF1559 domain-containing protein</fullName>
    </recommendedName>
</protein>
<dbReference type="Pfam" id="PF07963">
    <property type="entry name" value="N_methyl"/>
    <property type="match status" value="1"/>
</dbReference>
<proteinExistence type="predicted"/>
<evidence type="ECO:0000313" key="2">
    <source>
        <dbReference type="EMBL" id="BBO34903.1"/>
    </source>
</evidence>
<dbReference type="RefSeq" id="WP_152100389.1">
    <property type="nucleotide sequence ID" value="NZ_AP021861.1"/>
</dbReference>
<dbReference type="InterPro" id="IPR011453">
    <property type="entry name" value="DUF1559"/>
</dbReference>
<dbReference type="KEGG" id="lpav:PLANPX_4515"/>
<dbReference type="EMBL" id="AP021861">
    <property type="protein sequence ID" value="BBO34903.1"/>
    <property type="molecule type" value="Genomic_DNA"/>
</dbReference>
<dbReference type="PANTHER" id="PTHR30093">
    <property type="entry name" value="GENERAL SECRETION PATHWAY PROTEIN G"/>
    <property type="match status" value="1"/>
</dbReference>
<dbReference type="InterPro" id="IPR027558">
    <property type="entry name" value="Pre_pil_HX9DG_C"/>
</dbReference>
<accession>A0A5K7XKQ6</accession>
<dbReference type="NCBIfam" id="TIGR04294">
    <property type="entry name" value="pre_pil_HX9DG"/>
    <property type="match status" value="1"/>
</dbReference>
<dbReference type="PROSITE" id="PS00409">
    <property type="entry name" value="PROKAR_NTER_METHYL"/>
    <property type="match status" value="1"/>
</dbReference>
<sequence>MQQGSRPNRGFTLVELLVAIAIIGALVALLLPAVQAAREAARRTSCRNNLKQIGLATLNFETAQKTLPPPQVLGSGGGLAAGDTFYEHLGSTFILLLPYLEQGGLYAQYDITQEPTAQDLANGVNNRKFTETSQPMYLCPGMNLPRSVPDACGEKLGPGSYMISTRVMYKPEALLNGAFTAPPATTGKRYDLGIEAITDGTTHTLLVGETNYAWESYHWDTHYESSCTSTSGSCYGDFTWAQGYWHHAYGHLGLMTGQPANYNFNDSNREWDTRFRTTFRSDHPGGVQFVLLDGSVQFIRTEIDRDAMTALVTRTGEEANPEIN</sequence>
<dbReference type="Proteomes" id="UP000326837">
    <property type="component" value="Chromosome"/>
</dbReference>
<evidence type="ECO:0000313" key="3">
    <source>
        <dbReference type="Proteomes" id="UP000326837"/>
    </source>
</evidence>
<organism evidence="2 3">
    <name type="scientific">Lacipirellula parvula</name>
    <dbReference type="NCBI Taxonomy" id="2650471"/>
    <lineage>
        <taxon>Bacteria</taxon>
        <taxon>Pseudomonadati</taxon>
        <taxon>Planctomycetota</taxon>
        <taxon>Planctomycetia</taxon>
        <taxon>Pirellulales</taxon>
        <taxon>Lacipirellulaceae</taxon>
        <taxon>Lacipirellula</taxon>
    </lineage>
</organism>
<feature type="domain" description="DUF1559" evidence="1">
    <location>
        <begin position="35"/>
        <end position="305"/>
    </location>
</feature>
<gene>
    <name evidence="2" type="ORF">PLANPX_4515</name>
</gene>
<name>A0A5K7XKQ6_9BACT</name>
<dbReference type="InterPro" id="IPR012902">
    <property type="entry name" value="N_methyl_site"/>
</dbReference>
<evidence type="ECO:0000259" key="1">
    <source>
        <dbReference type="Pfam" id="PF07596"/>
    </source>
</evidence>
<dbReference type="InterPro" id="IPR045584">
    <property type="entry name" value="Pilin-like"/>
</dbReference>
<dbReference type="SUPFAM" id="SSF54523">
    <property type="entry name" value="Pili subunits"/>
    <property type="match status" value="1"/>
</dbReference>
<dbReference type="Gene3D" id="3.30.700.10">
    <property type="entry name" value="Glycoprotein, Type 4 Pilin"/>
    <property type="match status" value="1"/>
</dbReference>